<keyword evidence="1" id="KW-1133">Transmembrane helix</keyword>
<name>A0A4C1YG26_EUMVA</name>
<organism evidence="2 3">
    <name type="scientific">Eumeta variegata</name>
    <name type="common">Bagworm moth</name>
    <name type="synonym">Eumeta japonica</name>
    <dbReference type="NCBI Taxonomy" id="151549"/>
    <lineage>
        <taxon>Eukaryota</taxon>
        <taxon>Metazoa</taxon>
        <taxon>Ecdysozoa</taxon>
        <taxon>Arthropoda</taxon>
        <taxon>Hexapoda</taxon>
        <taxon>Insecta</taxon>
        <taxon>Pterygota</taxon>
        <taxon>Neoptera</taxon>
        <taxon>Endopterygota</taxon>
        <taxon>Lepidoptera</taxon>
        <taxon>Glossata</taxon>
        <taxon>Ditrysia</taxon>
        <taxon>Tineoidea</taxon>
        <taxon>Psychidae</taxon>
        <taxon>Oiketicinae</taxon>
        <taxon>Eumeta</taxon>
    </lineage>
</organism>
<proteinExistence type="predicted"/>
<sequence length="142" mass="15103">MVIILAAGVGTVIQPALLTGGVAPVAGPARPGLLHAILLALAVFLAVSAIFMGHQLYAVTHEEQMRMSELSGPELYSEVARWRSRLHGRAAAELHTFLHTNLMLLAKVRQSLETLSNVILSDMGHAGDAAIKADLPNDTTFS</sequence>
<gene>
    <name evidence="2" type="ORF">EVAR_46882_1</name>
</gene>
<evidence type="ECO:0000313" key="3">
    <source>
        <dbReference type="Proteomes" id="UP000299102"/>
    </source>
</evidence>
<keyword evidence="1" id="KW-0812">Transmembrane</keyword>
<protein>
    <submittedName>
        <fullName evidence="2">Uncharacterized protein</fullName>
    </submittedName>
</protein>
<keyword evidence="1" id="KW-0472">Membrane</keyword>
<comment type="caution">
    <text evidence="2">The sequence shown here is derived from an EMBL/GenBank/DDBJ whole genome shotgun (WGS) entry which is preliminary data.</text>
</comment>
<dbReference type="OrthoDB" id="7472155at2759"/>
<reference evidence="2 3" key="1">
    <citation type="journal article" date="2019" name="Commun. Biol.">
        <title>The bagworm genome reveals a unique fibroin gene that provides high tensile strength.</title>
        <authorList>
            <person name="Kono N."/>
            <person name="Nakamura H."/>
            <person name="Ohtoshi R."/>
            <person name="Tomita M."/>
            <person name="Numata K."/>
            <person name="Arakawa K."/>
        </authorList>
    </citation>
    <scope>NUCLEOTIDE SEQUENCE [LARGE SCALE GENOMIC DNA]</scope>
</reference>
<dbReference type="Proteomes" id="UP000299102">
    <property type="component" value="Unassembled WGS sequence"/>
</dbReference>
<dbReference type="AlphaFoldDB" id="A0A4C1YG26"/>
<dbReference type="EMBL" id="BGZK01001185">
    <property type="protein sequence ID" value="GBP73742.1"/>
    <property type="molecule type" value="Genomic_DNA"/>
</dbReference>
<feature type="transmembrane region" description="Helical" evidence="1">
    <location>
        <begin position="36"/>
        <end position="59"/>
    </location>
</feature>
<evidence type="ECO:0000256" key="1">
    <source>
        <dbReference type="SAM" id="Phobius"/>
    </source>
</evidence>
<keyword evidence="3" id="KW-1185">Reference proteome</keyword>
<accession>A0A4C1YG26</accession>
<evidence type="ECO:0000313" key="2">
    <source>
        <dbReference type="EMBL" id="GBP73742.1"/>
    </source>
</evidence>